<dbReference type="EMBL" id="MN740798">
    <property type="protein sequence ID" value="QHU12316.1"/>
    <property type="molecule type" value="Genomic_DNA"/>
</dbReference>
<organism evidence="2">
    <name type="scientific">viral metagenome</name>
    <dbReference type="NCBI Taxonomy" id="1070528"/>
    <lineage>
        <taxon>unclassified sequences</taxon>
        <taxon>metagenomes</taxon>
        <taxon>organismal metagenomes</taxon>
    </lineage>
</organism>
<reference evidence="2" key="1">
    <citation type="journal article" date="2020" name="Nature">
        <title>Giant virus diversity and host interactions through global metagenomics.</title>
        <authorList>
            <person name="Schulz F."/>
            <person name="Roux S."/>
            <person name="Paez-Espino D."/>
            <person name="Jungbluth S."/>
            <person name="Walsh D.A."/>
            <person name="Denef V.J."/>
            <person name="McMahon K.D."/>
            <person name="Konstantinidis K.T."/>
            <person name="Eloe-Fadrosh E.A."/>
            <person name="Kyrpides N.C."/>
            <person name="Woyke T."/>
        </authorList>
    </citation>
    <scope>NUCLEOTIDE SEQUENCE</scope>
    <source>
        <strain evidence="2">GVMAG-S-1101171-110</strain>
    </source>
</reference>
<proteinExistence type="predicted"/>
<protein>
    <recommendedName>
        <fullName evidence="1">PD-(D/E)XK endonuclease-like domain-containing protein</fullName>
    </recommendedName>
</protein>
<name>A0A6C0K5F1_9ZZZZ</name>
<dbReference type="InterPro" id="IPR038726">
    <property type="entry name" value="PDDEXK_AddAB-type"/>
</dbReference>
<sequence length="281" mass="32939">MPEPWQTLAFLHAHPRDKEVRFVEKTHTYYVRGSSKGYISTTGFVHAFFPHFDAAKTIQKMMASPKWPQSEYFGMTEQQIADQWSASGKDASGKGTNMHLAIEQHLNGALNRIDESVKETKEWEYYQHFWDHIKGDLEPFRTEWEVWDDEFKLTGSIDMVFKRKSDGAFLIYDWKRSKEIKETNTFENGEGPMGHLPNANYYHYTLQLNVYRWFLQKHYGLKIVGLVIVILHPNNQDYKTYDLPILEKEVEAMLDSRMRSVKEGSTKPVIFPDTPCLLEDD</sequence>
<dbReference type="Gene3D" id="3.90.320.10">
    <property type="match status" value="1"/>
</dbReference>
<dbReference type="AlphaFoldDB" id="A0A6C0K5F1"/>
<dbReference type="Pfam" id="PF12705">
    <property type="entry name" value="PDDEXK_1"/>
    <property type="match status" value="1"/>
</dbReference>
<feature type="domain" description="PD-(D/E)XK endonuclease-like" evidence="1">
    <location>
        <begin position="113"/>
        <end position="246"/>
    </location>
</feature>
<accession>A0A6C0K5F1</accession>
<dbReference type="InterPro" id="IPR011604">
    <property type="entry name" value="PDDEXK-like_dom_sf"/>
</dbReference>
<evidence type="ECO:0000313" key="2">
    <source>
        <dbReference type="EMBL" id="QHU12316.1"/>
    </source>
</evidence>
<evidence type="ECO:0000259" key="1">
    <source>
        <dbReference type="Pfam" id="PF12705"/>
    </source>
</evidence>